<dbReference type="Gene3D" id="3.30.559.10">
    <property type="entry name" value="Chloramphenicol acetyltransferase-like domain"/>
    <property type="match status" value="1"/>
</dbReference>
<dbReference type="PANTHER" id="PTHR23151">
    <property type="entry name" value="DIHYDROLIPOAMIDE ACETYL/SUCCINYL-TRANSFERASE-RELATED"/>
    <property type="match status" value="1"/>
</dbReference>
<feature type="region of interest" description="Disordered" evidence="7">
    <location>
        <begin position="186"/>
        <end position="205"/>
    </location>
</feature>
<dbReference type="PROSITE" id="PS50968">
    <property type="entry name" value="BIOTINYL_LIPOYL"/>
    <property type="match status" value="1"/>
</dbReference>
<dbReference type="Gene3D" id="4.10.320.10">
    <property type="entry name" value="E3-binding domain"/>
    <property type="match status" value="1"/>
</dbReference>
<protein>
    <recommendedName>
        <fullName evidence="6">Dihydrolipoamide acetyltransferase component of pyruvate dehydrogenase complex</fullName>
        <ecNumber evidence="6">2.3.1.-</ecNumber>
    </recommendedName>
</protein>
<dbReference type="OrthoDB" id="9805770at2"/>
<dbReference type="InterPro" id="IPR001078">
    <property type="entry name" value="2-oxoacid_DH_actylTfrase"/>
</dbReference>
<evidence type="ECO:0000256" key="3">
    <source>
        <dbReference type="ARBA" id="ARBA00022679"/>
    </source>
</evidence>
<dbReference type="GO" id="GO:0006086">
    <property type="term" value="P:pyruvate decarboxylation to acetyl-CoA"/>
    <property type="evidence" value="ECO:0007669"/>
    <property type="project" value="InterPro"/>
</dbReference>
<dbReference type="GO" id="GO:0045254">
    <property type="term" value="C:pyruvate dehydrogenase complex"/>
    <property type="evidence" value="ECO:0007669"/>
    <property type="project" value="InterPro"/>
</dbReference>
<feature type="domain" description="Lipoyl-binding" evidence="8">
    <location>
        <begin position="7"/>
        <end position="82"/>
    </location>
</feature>
<dbReference type="GO" id="GO:0016746">
    <property type="term" value="F:acyltransferase activity"/>
    <property type="evidence" value="ECO:0007669"/>
    <property type="project" value="UniProtKB-KW"/>
</dbReference>
<dbReference type="KEGG" id="cwo:Cwoe_5079"/>
<keyword evidence="4 6" id="KW-0450">Lipoyl</keyword>
<proteinExistence type="inferred from homology"/>
<dbReference type="InterPro" id="IPR011053">
    <property type="entry name" value="Single_hybrid_motif"/>
</dbReference>
<dbReference type="PANTHER" id="PTHR23151:SF90">
    <property type="entry name" value="DIHYDROLIPOYLLYSINE-RESIDUE ACETYLTRANSFERASE COMPONENT OF PYRUVATE DEHYDROGENASE COMPLEX, MITOCHONDRIAL-RELATED"/>
    <property type="match status" value="1"/>
</dbReference>
<dbReference type="Pfam" id="PF00198">
    <property type="entry name" value="2-oxoacid_dh"/>
    <property type="match status" value="1"/>
</dbReference>
<comment type="cofactor">
    <cofactor evidence="1 6">
        <name>(R)-lipoate</name>
        <dbReference type="ChEBI" id="CHEBI:83088"/>
    </cofactor>
</comment>
<dbReference type="InterPro" id="IPR045257">
    <property type="entry name" value="E2/Pdx1"/>
</dbReference>
<dbReference type="PROSITE" id="PS51826">
    <property type="entry name" value="PSBD"/>
    <property type="match status" value="1"/>
</dbReference>
<keyword evidence="11" id="KW-1185">Reference proteome</keyword>
<dbReference type="CDD" id="cd06849">
    <property type="entry name" value="lipoyl_domain"/>
    <property type="match status" value="1"/>
</dbReference>
<sequence>MSATLTAVAITMPKLSDSMEEGTIAAWLKAPGDPVAVGDALAEIETDKATMTYEAEHAGVMGELLAAEGEAVALGAPMAQLLVEGGAAEAAAAPAAAPAAAASEAAAPAPASAAGPAAAPAPPAGPAPLAHAAPLAPTAAARVSASPVARRIARELGVDLATVRGSGPRGRIVRRDVEQIAAASPAALTPPAAASPAAAPPLARPTVTTAPADEHVALSSVQRTIAKRMVASRTEIPEFTLVAEVDMTAALRLRRELREARPDAPISVNDLVVKAAALVLREQPVLNASWAGDHVVRHARVNVGIAVAAEGALLVPTIFDADVRGVAEIAASARAAGERARSGRATPAELSGGTFTVTNLGMFGVQQFHAVINAPQVAILAVGGVRRTPAFAPDGAVVAQELMHVSLSCDHRAVYGADAARFLARLREVLEQPLSLLLPAGVEEGASR</sequence>
<dbReference type="SUPFAM" id="SSF47005">
    <property type="entry name" value="Peripheral subunit-binding domain of 2-oxo acid dehydrogenase complex"/>
    <property type="match status" value="1"/>
</dbReference>
<evidence type="ECO:0000256" key="6">
    <source>
        <dbReference type="RuleBase" id="RU003423"/>
    </source>
</evidence>
<feature type="domain" description="Peripheral subunit-binding (PSBD)" evidence="9">
    <location>
        <begin position="144"/>
        <end position="181"/>
    </location>
</feature>
<dbReference type="InterPro" id="IPR023213">
    <property type="entry name" value="CAT-like_dom_sf"/>
</dbReference>
<dbReference type="Pfam" id="PF00364">
    <property type="entry name" value="Biotin_lipoyl"/>
    <property type="match status" value="1"/>
</dbReference>
<evidence type="ECO:0000259" key="8">
    <source>
        <dbReference type="PROSITE" id="PS50968"/>
    </source>
</evidence>
<dbReference type="EC" id="2.3.1.-" evidence="6"/>
<feature type="region of interest" description="Disordered" evidence="7">
    <location>
        <begin position="111"/>
        <end position="130"/>
    </location>
</feature>
<dbReference type="eggNOG" id="COG0508">
    <property type="taxonomic scope" value="Bacteria"/>
</dbReference>
<dbReference type="FunFam" id="3.30.559.10:FF:000007">
    <property type="entry name" value="Dihydrolipoamide acetyltransferase component of pyruvate dehydrogenase complex"/>
    <property type="match status" value="1"/>
</dbReference>
<organism evidence="10 11">
    <name type="scientific">Conexibacter woesei (strain DSM 14684 / CCUG 47730 / CIP 108061 / JCM 11494 / NBRC 100937 / ID131577)</name>
    <dbReference type="NCBI Taxonomy" id="469383"/>
    <lineage>
        <taxon>Bacteria</taxon>
        <taxon>Bacillati</taxon>
        <taxon>Actinomycetota</taxon>
        <taxon>Thermoleophilia</taxon>
        <taxon>Solirubrobacterales</taxon>
        <taxon>Conexibacteraceae</taxon>
        <taxon>Conexibacter</taxon>
    </lineage>
</organism>
<dbReference type="STRING" id="469383.Cwoe_5079"/>
<dbReference type="InterPro" id="IPR036625">
    <property type="entry name" value="E3-bd_dom_sf"/>
</dbReference>
<reference evidence="11" key="2">
    <citation type="submission" date="2010-01" db="EMBL/GenBank/DDBJ databases">
        <title>The complete genome of Conexibacter woesei DSM 14684.</title>
        <authorList>
            <consortium name="US DOE Joint Genome Institute (JGI-PGF)"/>
            <person name="Lucas S."/>
            <person name="Copeland A."/>
            <person name="Lapidus A."/>
            <person name="Glavina del Rio T."/>
            <person name="Dalin E."/>
            <person name="Tice H."/>
            <person name="Bruce D."/>
            <person name="Goodwin L."/>
            <person name="Pitluck S."/>
            <person name="Kyrpides N."/>
            <person name="Mavromatis K."/>
            <person name="Ivanova N."/>
            <person name="Mikhailova N."/>
            <person name="Chertkov O."/>
            <person name="Brettin T."/>
            <person name="Detter J.C."/>
            <person name="Han C."/>
            <person name="Larimer F."/>
            <person name="Land M."/>
            <person name="Hauser L."/>
            <person name="Markowitz V."/>
            <person name="Cheng J.-F."/>
            <person name="Hugenholtz P."/>
            <person name="Woyke T."/>
            <person name="Wu D."/>
            <person name="Pukall R."/>
            <person name="Steenblock K."/>
            <person name="Schneider S."/>
            <person name="Klenk H.-P."/>
            <person name="Eisen J.A."/>
        </authorList>
    </citation>
    <scope>NUCLEOTIDE SEQUENCE [LARGE SCALE GENOMIC DNA]</scope>
    <source>
        <strain evidence="11">DSM 14684 / CIP 108061 / JCM 11494 / NBRC 100937 / ID131577</strain>
    </source>
</reference>
<evidence type="ECO:0000256" key="1">
    <source>
        <dbReference type="ARBA" id="ARBA00001938"/>
    </source>
</evidence>
<gene>
    <name evidence="10" type="ordered locus">Cwoe_5079</name>
</gene>
<evidence type="ECO:0000313" key="10">
    <source>
        <dbReference type="EMBL" id="ADB53488.1"/>
    </source>
</evidence>
<evidence type="ECO:0000256" key="2">
    <source>
        <dbReference type="ARBA" id="ARBA00007317"/>
    </source>
</evidence>
<dbReference type="Gene3D" id="2.40.50.100">
    <property type="match status" value="1"/>
</dbReference>
<evidence type="ECO:0000256" key="4">
    <source>
        <dbReference type="ARBA" id="ARBA00022823"/>
    </source>
</evidence>
<comment type="similarity">
    <text evidence="2 6">Belongs to the 2-oxoacid dehydrogenase family.</text>
</comment>
<dbReference type="Pfam" id="PF02817">
    <property type="entry name" value="E3_binding"/>
    <property type="match status" value="1"/>
</dbReference>
<evidence type="ECO:0000256" key="5">
    <source>
        <dbReference type="ARBA" id="ARBA00023315"/>
    </source>
</evidence>
<dbReference type="SUPFAM" id="SSF51230">
    <property type="entry name" value="Single hybrid motif"/>
    <property type="match status" value="1"/>
</dbReference>
<dbReference type="InterPro" id="IPR004167">
    <property type="entry name" value="PSBD"/>
</dbReference>
<reference evidence="10 11" key="1">
    <citation type="journal article" date="2010" name="Stand. Genomic Sci.">
        <title>Complete genome sequence of Conexibacter woesei type strain (ID131577).</title>
        <authorList>
            <person name="Pukall R."/>
            <person name="Lapidus A."/>
            <person name="Glavina Del Rio T."/>
            <person name="Copeland A."/>
            <person name="Tice H."/>
            <person name="Cheng J.-F."/>
            <person name="Lucas S."/>
            <person name="Chen F."/>
            <person name="Nolan M."/>
            <person name="Bruce D."/>
            <person name="Goodwin L."/>
            <person name="Pitluck S."/>
            <person name="Mavromatis K."/>
            <person name="Ivanova N."/>
            <person name="Ovchinnikova G."/>
            <person name="Pati A."/>
            <person name="Chen A."/>
            <person name="Palaniappan K."/>
            <person name="Land M."/>
            <person name="Hauser L."/>
            <person name="Chang Y.-J."/>
            <person name="Jeffries C.D."/>
            <person name="Chain P."/>
            <person name="Meincke L."/>
            <person name="Sims D."/>
            <person name="Brettin T."/>
            <person name="Detter J.C."/>
            <person name="Rohde M."/>
            <person name="Goeker M."/>
            <person name="Bristow J."/>
            <person name="Eisen J.A."/>
            <person name="Markowitz V."/>
            <person name="Kyrpides N.C."/>
            <person name="Klenk H.-P."/>
            <person name="Hugenholtz P."/>
        </authorList>
    </citation>
    <scope>NUCLEOTIDE SEQUENCE [LARGE SCALE GENOMIC DNA]</scope>
    <source>
        <strain evidence="11">DSM 14684 / CIP 108061 / JCM 11494 / NBRC 100937 / ID131577</strain>
    </source>
</reference>
<dbReference type="EMBL" id="CP001854">
    <property type="protein sequence ID" value="ADB53488.1"/>
    <property type="molecule type" value="Genomic_DNA"/>
</dbReference>
<dbReference type="HOGENOM" id="CLU_016733_10_2_11"/>
<dbReference type="SUPFAM" id="SSF52777">
    <property type="entry name" value="CoA-dependent acyltransferases"/>
    <property type="match status" value="1"/>
</dbReference>
<dbReference type="RefSeq" id="WP_012936539.1">
    <property type="nucleotide sequence ID" value="NC_013739.1"/>
</dbReference>
<feature type="compositionally biased region" description="Low complexity" evidence="7">
    <location>
        <begin position="186"/>
        <end position="197"/>
    </location>
</feature>
<name>D3FD96_CONWI</name>
<evidence type="ECO:0000313" key="11">
    <source>
        <dbReference type="Proteomes" id="UP000008229"/>
    </source>
</evidence>
<keyword evidence="5 6" id="KW-0012">Acyltransferase</keyword>
<keyword evidence="3 6" id="KW-0808">Transferase</keyword>
<dbReference type="Proteomes" id="UP000008229">
    <property type="component" value="Chromosome"/>
</dbReference>
<dbReference type="InterPro" id="IPR000089">
    <property type="entry name" value="Biotin_lipoyl"/>
</dbReference>
<evidence type="ECO:0000256" key="7">
    <source>
        <dbReference type="SAM" id="MobiDB-lite"/>
    </source>
</evidence>
<accession>D3FD96</accession>
<dbReference type="AlphaFoldDB" id="D3FD96"/>
<evidence type="ECO:0000259" key="9">
    <source>
        <dbReference type="PROSITE" id="PS51826"/>
    </source>
</evidence>